<dbReference type="RefSeq" id="WP_272747455.1">
    <property type="nucleotide sequence ID" value="NZ_JAQQKX010000004.1"/>
</dbReference>
<organism evidence="2 3">
    <name type="scientific">Asticcacaulis aquaticus</name>
    <dbReference type="NCBI Taxonomy" id="2984212"/>
    <lineage>
        <taxon>Bacteria</taxon>
        <taxon>Pseudomonadati</taxon>
        <taxon>Pseudomonadota</taxon>
        <taxon>Alphaproteobacteria</taxon>
        <taxon>Caulobacterales</taxon>
        <taxon>Caulobacteraceae</taxon>
        <taxon>Asticcacaulis</taxon>
    </lineage>
</organism>
<gene>
    <name evidence="2" type="ORF">PQU92_06770</name>
</gene>
<proteinExistence type="predicted"/>
<feature type="region of interest" description="Disordered" evidence="1">
    <location>
        <begin position="1"/>
        <end position="82"/>
    </location>
</feature>
<feature type="compositionally biased region" description="Acidic residues" evidence="1">
    <location>
        <begin position="73"/>
        <end position="82"/>
    </location>
</feature>
<keyword evidence="3" id="KW-1185">Reference proteome</keyword>
<dbReference type="EMBL" id="JAQQKX010000004">
    <property type="protein sequence ID" value="MDC7682971.1"/>
    <property type="molecule type" value="Genomic_DNA"/>
</dbReference>
<dbReference type="Proteomes" id="UP001214854">
    <property type="component" value="Unassembled WGS sequence"/>
</dbReference>
<evidence type="ECO:0000313" key="3">
    <source>
        <dbReference type="Proteomes" id="UP001214854"/>
    </source>
</evidence>
<reference evidence="2 3" key="1">
    <citation type="submission" date="2023-01" db="EMBL/GenBank/DDBJ databases">
        <title>Novel species of the genus Asticcacaulis isolated from rivers.</title>
        <authorList>
            <person name="Lu H."/>
        </authorList>
    </citation>
    <scope>NUCLEOTIDE SEQUENCE [LARGE SCALE GENOMIC DNA]</scope>
    <source>
        <strain evidence="2 3">BYS171W</strain>
    </source>
</reference>
<protein>
    <submittedName>
        <fullName evidence="2">Uncharacterized protein</fullName>
    </submittedName>
</protein>
<accession>A0ABT5HU21</accession>
<feature type="compositionally biased region" description="Basic and acidic residues" evidence="1">
    <location>
        <begin position="1"/>
        <end position="21"/>
    </location>
</feature>
<comment type="caution">
    <text evidence="2">The sequence shown here is derived from an EMBL/GenBank/DDBJ whole genome shotgun (WGS) entry which is preliminary data.</text>
</comment>
<feature type="compositionally biased region" description="Acidic residues" evidence="1">
    <location>
        <begin position="27"/>
        <end position="51"/>
    </location>
</feature>
<evidence type="ECO:0000313" key="2">
    <source>
        <dbReference type="EMBL" id="MDC7682971.1"/>
    </source>
</evidence>
<name>A0ABT5HU21_9CAUL</name>
<evidence type="ECO:0000256" key="1">
    <source>
        <dbReference type="SAM" id="MobiDB-lite"/>
    </source>
</evidence>
<sequence>MTDPKPKVPQEDLLTNERDNESSIGDLDIDMNDADDLDQSIEQTQEQDDDLNFGQGKLDNEADDLDLVRDGDKGEEDLGYTR</sequence>